<dbReference type="Pfam" id="PF04931">
    <property type="entry name" value="DNA_pol_phi"/>
    <property type="match status" value="1"/>
</dbReference>
<keyword evidence="2" id="KW-0539">Nucleus</keyword>
<keyword evidence="4" id="KW-1185">Reference proteome</keyword>
<dbReference type="GO" id="GO:0006355">
    <property type="term" value="P:regulation of DNA-templated transcription"/>
    <property type="evidence" value="ECO:0007669"/>
    <property type="project" value="InterPro"/>
</dbReference>
<protein>
    <submittedName>
        <fullName evidence="3">Uncharacterized protein</fullName>
    </submittedName>
</protein>
<dbReference type="GO" id="GO:0003677">
    <property type="term" value="F:DNA binding"/>
    <property type="evidence" value="ECO:0007669"/>
    <property type="project" value="InterPro"/>
</dbReference>
<dbReference type="PANTHER" id="PTHR13213:SF2">
    <property type="entry name" value="MYB-BINDING PROTEIN 1A"/>
    <property type="match status" value="1"/>
</dbReference>
<dbReference type="InterPro" id="IPR007015">
    <property type="entry name" value="DNA_pol_V/MYBBP1A"/>
</dbReference>
<dbReference type="Gramene" id="PGSC0003DMT400008096">
    <property type="protein sequence ID" value="PGSC0003DMT400008096"/>
    <property type="gene ID" value="PGSC0003DMG400003121"/>
</dbReference>
<dbReference type="Proteomes" id="UP000011115">
    <property type="component" value="Unassembled WGS sequence"/>
</dbReference>
<comment type="subcellular location">
    <subcellularLocation>
        <location evidence="1">Nucleus</location>
    </subcellularLocation>
</comment>
<evidence type="ECO:0000313" key="4">
    <source>
        <dbReference type="Proteomes" id="UP000011115"/>
    </source>
</evidence>
<dbReference type="AlphaFoldDB" id="M0ZU22"/>
<reference evidence="3" key="2">
    <citation type="submission" date="2015-06" db="UniProtKB">
        <authorList>
            <consortium name="EnsemblPlants"/>
        </authorList>
    </citation>
    <scope>IDENTIFICATION</scope>
    <source>
        <strain evidence="3">DM1-3 516 R44</strain>
    </source>
</reference>
<dbReference type="GO" id="GO:0005730">
    <property type="term" value="C:nucleolus"/>
    <property type="evidence" value="ECO:0007669"/>
    <property type="project" value="InterPro"/>
</dbReference>
<accession>M0ZU22</accession>
<organism evidence="3 4">
    <name type="scientific">Solanum tuberosum</name>
    <name type="common">Potato</name>
    <dbReference type="NCBI Taxonomy" id="4113"/>
    <lineage>
        <taxon>Eukaryota</taxon>
        <taxon>Viridiplantae</taxon>
        <taxon>Streptophyta</taxon>
        <taxon>Embryophyta</taxon>
        <taxon>Tracheophyta</taxon>
        <taxon>Spermatophyta</taxon>
        <taxon>Magnoliopsida</taxon>
        <taxon>eudicotyledons</taxon>
        <taxon>Gunneridae</taxon>
        <taxon>Pentapetalae</taxon>
        <taxon>asterids</taxon>
        <taxon>lamiids</taxon>
        <taxon>Solanales</taxon>
        <taxon>Solanaceae</taxon>
        <taxon>Solanoideae</taxon>
        <taxon>Solaneae</taxon>
        <taxon>Solanum</taxon>
    </lineage>
</organism>
<dbReference type="HOGENOM" id="CLU_2908505_0_0_1"/>
<proteinExistence type="predicted"/>
<name>M0ZU22_SOLTU</name>
<evidence type="ECO:0000256" key="2">
    <source>
        <dbReference type="ARBA" id="ARBA00023242"/>
    </source>
</evidence>
<dbReference type="PANTHER" id="PTHR13213">
    <property type="entry name" value="MYB-BINDING PROTEIN 1A FAMILY MEMBER"/>
    <property type="match status" value="1"/>
</dbReference>
<dbReference type="EnsemblPlants" id="PGSC0003DMT400008096">
    <property type="protein sequence ID" value="PGSC0003DMT400008096"/>
    <property type="gene ID" value="PGSC0003DMG400003121"/>
</dbReference>
<reference evidence="4" key="1">
    <citation type="journal article" date="2011" name="Nature">
        <title>Genome sequence and analysis of the tuber crop potato.</title>
        <authorList>
            <consortium name="The Potato Genome Sequencing Consortium"/>
        </authorList>
    </citation>
    <scope>NUCLEOTIDE SEQUENCE [LARGE SCALE GENOMIC DNA]</scope>
    <source>
        <strain evidence="4">cv. DM1-3 516 R44</strain>
    </source>
</reference>
<dbReference type="ExpressionAtlas" id="M0ZU22">
    <property type="expression patterns" value="baseline"/>
</dbReference>
<evidence type="ECO:0000313" key="3">
    <source>
        <dbReference type="EnsemblPlants" id="PGSC0003DMT400008096"/>
    </source>
</evidence>
<sequence>MDVLSTEITQLFKASQYFLRELSERVKHDDVRTVEVIVALQKHSKGKFDYITRKKTSKRVDG</sequence>
<evidence type="ECO:0000256" key="1">
    <source>
        <dbReference type="ARBA" id="ARBA00004123"/>
    </source>
</evidence>